<dbReference type="EMBL" id="LNTY01000043">
    <property type="protein sequence ID" value="KXF80973.1"/>
    <property type="molecule type" value="Genomic_DNA"/>
</dbReference>
<comment type="caution">
    <text evidence="2">The sequence shown here is derived from an EMBL/GenBank/DDBJ whole genome shotgun (WGS) entry which is preliminary data.</text>
</comment>
<dbReference type="STRING" id="294935.ATN88_18165"/>
<feature type="signal peptide" evidence="1">
    <location>
        <begin position="1"/>
        <end position="20"/>
    </location>
</feature>
<reference evidence="2 3" key="1">
    <citation type="submission" date="2015-11" db="EMBL/GenBank/DDBJ databases">
        <title>Genomic Taxonomy of the Vibrionaceae.</title>
        <authorList>
            <person name="Gomez-Gil B."/>
            <person name="Enciso-Ibarra J."/>
        </authorList>
    </citation>
    <scope>NUCLEOTIDE SEQUENCE [LARGE SCALE GENOMIC DNA]</scope>
    <source>
        <strain evidence="2 3">CAIM 912</strain>
    </source>
</reference>
<dbReference type="OrthoDB" id="330101at2"/>
<sequence length="113" mass="12837">MKALISLFIFLTAFSFNSYSAETLLLNEEIKIETQQNKFYQFLINGKEKECDELEVNGFMFGHSHGLPTEPQISASSKSSCLIEGIYFNMPGQWKINITDGSDNVASYFFQVN</sequence>
<dbReference type="AlphaFoldDB" id="A0A135I694"/>
<name>A0A135I694_9GAMM</name>
<feature type="chain" id="PRO_5007465697" description="YtkA-like domain-containing protein" evidence="1">
    <location>
        <begin position="21"/>
        <end position="113"/>
    </location>
</feature>
<evidence type="ECO:0008006" key="4">
    <source>
        <dbReference type="Google" id="ProtNLM"/>
    </source>
</evidence>
<keyword evidence="3" id="KW-1185">Reference proteome</keyword>
<evidence type="ECO:0000313" key="2">
    <source>
        <dbReference type="EMBL" id="KXF80973.1"/>
    </source>
</evidence>
<organism evidence="2 3">
    <name type="scientific">Enterovibrio coralii</name>
    <dbReference type="NCBI Taxonomy" id="294935"/>
    <lineage>
        <taxon>Bacteria</taxon>
        <taxon>Pseudomonadati</taxon>
        <taxon>Pseudomonadota</taxon>
        <taxon>Gammaproteobacteria</taxon>
        <taxon>Vibrionales</taxon>
        <taxon>Vibrionaceae</taxon>
        <taxon>Enterovibrio</taxon>
    </lineage>
</organism>
<keyword evidence="1" id="KW-0732">Signal</keyword>
<dbReference type="Proteomes" id="UP000070529">
    <property type="component" value="Unassembled WGS sequence"/>
</dbReference>
<protein>
    <recommendedName>
        <fullName evidence="4">YtkA-like domain-containing protein</fullName>
    </recommendedName>
</protein>
<dbReference type="RefSeq" id="WP_067418477.1">
    <property type="nucleotide sequence ID" value="NZ_LNTY01000043.1"/>
</dbReference>
<proteinExistence type="predicted"/>
<evidence type="ECO:0000256" key="1">
    <source>
        <dbReference type="SAM" id="SignalP"/>
    </source>
</evidence>
<gene>
    <name evidence="2" type="ORF">ATN88_18165</name>
</gene>
<evidence type="ECO:0000313" key="3">
    <source>
        <dbReference type="Proteomes" id="UP000070529"/>
    </source>
</evidence>
<accession>A0A135I694</accession>